<organism evidence="1">
    <name type="scientific">Pithovirus LCPAC104</name>
    <dbReference type="NCBI Taxonomy" id="2506589"/>
    <lineage>
        <taxon>Viruses</taxon>
        <taxon>Pithoviruses</taxon>
    </lineage>
</organism>
<dbReference type="EMBL" id="MK500495">
    <property type="protein sequence ID" value="QBK90635.1"/>
    <property type="molecule type" value="Genomic_DNA"/>
</dbReference>
<sequence length="231" mass="27359">MEKNPSSFKPTFILKGIDTSGLANRFLSGKYSKNKDEGTYPINFNNNIKVFSFAKVYGNSEEDEIYTYVDNYNKIKKIFTTNHKNYICFRDEKSKENSSCICHWCRKEYINSKIGVPISMNKLDNRKYIFYVYGDFCSFECCYAYIKEHNSMTRSQRKYLYDNSESLLKTLYNLIYSDKEELKSAPDWRFLKEYGGSLDREEFHSKNIIFTELPNIIFSPIKKEIMINDKS</sequence>
<name>A0A481Z539_9VIRU</name>
<evidence type="ECO:0000313" key="1">
    <source>
        <dbReference type="EMBL" id="QBK90635.1"/>
    </source>
</evidence>
<gene>
    <name evidence="1" type="ORF">LCPAC104_01320</name>
</gene>
<proteinExistence type="predicted"/>
<reference evidence="1" key="1">
    <citation type="journal article" date="2019" name="MBio">
        <title>Virus Genomes from Deep Sea Sediments Expand the Ocean Megavirome and Support Independent Origins of Viral Gigantism.</title>
        <authorList>
            <person name="Backstrom D."/>
            <person name="Yutin N."/>
            <person name="Jorgensen S.L."/>
            <person name="Dharamshi J."/>
            <person name="Homa F."/>
            <person name="Zaremba-Niedwiedzka K."/>
            <person name="Spang A."/>
            <person name="Wolf Y.I."/>
            <person name="Koonin E.V."/>
            <person name="Ettema T.J."/>
        </authorList>
    </citation>
    <scope>NUCLEOTIDE SEQUENCE</scope>
</reference>
<protein>
    <submittedName>
        <fullName evidence="1">A1L transcription factor/late transcription factor VLTF-2</fullName>
    </submittedName>
</protein>
<accession>A0A481Z539</accession>